<organism evidence="1 2">
    <name type="scientific">Pedobacter chinensis</name>
    <dbReference type="NCBI Taxonomy" id="2282421"/>
    <lineage>
        <taxon>Bacteria</taxon>
        <taxon>Pseudomonadati</taxon>
        <taxon>Bacteroidota</taxon>
        <taxon>Sphingobacteriia</taxon>
        <taxon>Sphingobacteriales</taxon>
        <taxon>Sphingobacteriaceae</taxon>
        <taxon>Pedobacter</taxon>
    </lineage>
</organism>
<evidence type="ECO:0000313" key="2">
    <source>
        <dbReference type="Proteomes" id="UP000253961"/>
    </source>
</evidence>
<gene>
    <name evidence="1" type="ORF">DU508_23670</name>
</gene>
<name>A0A369PN86_9SPHI</name>
<proteinExistence type="predicted"/>
<keyword evidence="2" id="KW-1185">Reference proteome</keyword>
<dbReference type="AlphaFoldDB" id="A0A369PN86"/>
<evidence type="ECO:0000313" key="1">
    <source>
        <dbReference type="EMBL" id="RDC54053.1"/>
    </source>
</evidence>
<reference evidence="1 2" key="1">
    <citation type="submission" date="2018-07" db="EMBL/GenBank/DDBJ databases">
        <title>Pedobacter sp. nov., isolated from soil.</title>
        <authorList>
            <person name="Zhou L.Y."/>
            <person name="Du Z.J."/>
        </authorList>
    </citation>
    <scope>NUCLEOTIDE SEQUENCE [LARGE SCALE GENOMIC DNA]</scope>
    <source>
        <strain evidence="1 2">JDX94</strain>
    </source>
</reference>
<dbReference type="Proteomes" id="UP000253961">
    <property type="component" value="Unassembled WGS sequence"/>
</dbReference>
<protein>
    <recommendedName>
        <fullName evidence="3">DUF2185 domain-containing protein</fullName>
    </recommendedName>
</protein>
<accession>A0A369PN86</accession>
<dbReference type="RefSeq" id="WP_115405127.1">
    <property type="nucleotide sequence ID" value="NZ_QPKV01000022.1"/>
</dbReference>
<sequence>MSKQFKENLDTAVFTSNYIMKENYPVVYVVHHEDGTWDFWGEQIIDESEIIVVSLRQILDIDPTILELNDLPVAFTAMRKSREDPWMVASKN</sequence>
<comment type="caution">
    <text evidence="1">The sequence shown here is derived from an EMBL/GenBank/DDBJ whole genome shotgun (WGS) entry which is preliminary data.</text>
</comment>
<dbReference type="EMBL" id="QPKV01000022">
    <property type="protein sequence ID" value="RDC54053.1"/>
    <property type="molecule type" value="Genomic_DNA"/>
</dbReference>
<evidence type="ECO:0008006" key="3">
    <source>
        <dbReference type="Google" id="ProtNLM"/>
    </source>
</evidence>
<dbReference type="OrthoDB" id="9793188at2"/>